<keyword evidence="3" id="KW-1185">Reference proteome</keyword>
<protein>
    <submittedName>
        <fullName evidence="2">Alpha/beta hydrolase</fullName>
    </submittedName>
</protein>
<gene>
    <name evidence="2" type="ORF">G7071_04435</name>
</gene>
<dbReference type="Gene3D" id="3.40.50.1820">
    <property type="entry name" value="alpha/beta hydrolase"/>
    <property type="match status" value="1"/>
</dbReference>
<sequence>MWSRTGGRDDGPLLVLLHGLGASAGAYGGVEALLPASWPGGWLVVDLPGHGRSDWAAPYSFRRHADAVLSTLPAGRDVVIVGHSMGGVVALELATDPRVRGVVAFGVKVSWPESDVAGAQRLAGRPVQLFASRAEAVQRHLRLAGLSELVPGDDPRVAAGVVETADGWRVAQDPATFGVGVPDMALLLSQAPCPVVLARGEHDPMVSDDDLAALADDPVVLSGLGHNAHVEDPQAVLALTRQLVPETP</sequence>
<dbReference type="KEGG" id="npi:G7071_04435"/>
<dbReference type="PRINTS" id="PR00111">
    <property type="entry name" value="ABHYDROLASE"/>
</dbReference>
<dbReference type="SUPFAM" id="SSF53474">
    <property type="entry name" value="alpha/beta-Hydrolases"/>
    <property type="match status" value="1"/>
</dbReference>
<dbReference type="GO" id="GO:0016787">
    <property type="term" value="F:hydrolase activity"/>
    <property type="evidence" value="ECO:0007669"/>
    <property type="project" value="UniProtKB-KW"/>
</dbReference>
<dbReference type="AlphaFoldDB" id="A0A6G7YKK0"/>
<dbReference type="PANTHER" id="PTHR43798:SF33">
    <property type="entry name" value="HYDROLASE, PUTATIVE (AFU_ORTHOLOGUE AFUA_2G14860)-RELATED"/>
    <property type="match status" value="1"/>
</dbReference>
<name>A0A6G7YKK0_9ACTN</name>
<dbReference type="InterPro" id="IPR000073">
    <property type="entry name" value="AB_hydrolase_1"/>
</dbReference>
<dbReference type="InterPro" id="IPR029058">
    <property type="entry name" value="AB_hydrolase_fold"/>
</dbReference>
<dbReference type="Proteomes" id="UP000502035">
    <property type="component" value="Chromosome"/>
</dbReference>
<feature type="domain" description="AB hydrolase-1" evidence="1">
    <location>
        <begin position="14"/>
        <end position="238"/>
    </location>
</feature>
<dbReference type="EMBL" id="CP049866">
    <property type="protein sequence ID" value="QIK77246.1"/>
    <property type="molecule type" value="Genomic_DNA"/>
</dbReference>
<dbReference type="Pfam" id="PF12697">
    <property type="entry name" value="Abhydrolase_6"/>
    <property type="match status" value="1"/>
</dbReference>
<reference evidence="2 3" key="1">
    <citation type="submission" date="2020-03" db="EMBL/GenBank/DDBJ databases">
        <title>Nocardioides sp. nov., isolated from fish.</title>
        <authorList>
            <person name="Hyun D.-W."/>
            <person name="Bae J.-W."/>
        </authorList>
    </citation>
    <scope>NUCLEOTIDE SEQUENCE [LARGE SCALE GENOMIC DNA]</scope>
    <source>
        <strain evidence="2 3">HDW12A</strain>
    </source>
</reference>
<evidence type="ECO:0000313" key="2">
    <source>
        <dbReference type="EMBL" id="QIK77246.1"/>
    </source>
</evidence>
<organism evidence="2 3">
    <name type="scientific">Nocardioides piscis</name>
    <dbReference type="NCBI Taxonomy" id="2714938"/>
    <lineage>
        <taxon>Bacteria</taxon>
        <taxon>Bacillati</taxon>
        <taxon>Actinomycetota</taxon>
        <taxon>Actinomycetes</taxon>
        <taxon>Propionibacteriales</taxon>
        <taxon>Nocardioidaceae</taxon>
        <taxon>Nocardioides</taxon>
    </lineage>
</organism>
<evidence type="ECO:0000313" key="3">
    <source>
        <dbReference type="Proteomes" id="UP000502035"/>
    </source>
</evidence>
<proteinExistence type="predicted"/>
<dbReference type="GO" id="GO:0016020">
    <property type="term" value="C:membrane"/>
    <property type="evidence" value="ECO:0007669"/>
    <property type="project" value="TreeGrafter"/>
</dbReference>
<dbReference type="InterPro" id="IPR050266">
    <property type="entry name" value="AB_hydrolase_sf"/>
</dbReference>
<keyword evidence="2" id="KW-0378">Hydrolase</keyword>
<accession>A0A6G7YKK0</accession>
<evidence type="ECO:0000259" key="1">
    <source>
        <dbReference type="Pfam" id="PF12697"/>
    </source>
</evidence>
<dbReference type="PANTHER" id="PTHR43798">
    <property type="entry name" value="MONOACYLGLYCEROL LIPASE"/>
    <property type="match status" value="1"/>
</dbReference>